<evidence type="ECO:0000313" key="2">
    <source>
        <dbReference type="EMBL" id="MBS4194873.1"/>
    </source>
</evidence>
<evidence type="ECO:0000313" key="3">
    <source>
        <dbReference type="Proteomes" id="UP000681414"/>
    </source>
</evidence>
<dbReference type="GO" id="GO:0017057">
    <property type="term" value="F:6-phosphogluconolactonase activity"/>
    <property type="evidence" value="ECO:0007669"/>
    <property type="project" value="TreeGrafter"/>
</dbReference>
<dbReference type="PANTHER" id="PTHR30344:SF1">
    <property type="entry name" value="6-PHOSPHOGLUCONOLACTONASE"/>
    <property type="match status" value="1"/>
</dbReference>
<proteinExistence type="inferred from homology"/>
<dbReference type="RefSeq" id="WP_213124021.1">
    <property type="nucleotide sequence ID" value="NZ_JAGYPG010000001.1"/>
</dbReference>
<comment type="caution">
    <text evidence="2">The sequence shown here is derived from an EMBL/GenBank/DDBJ whole genome shotgun (WGS) entry which is preliminary data.</text>
</comment>
<dbReference type="PANTHER" id="PTHR30344">
    <property type="entry name" value="6-PHOSPHOGLUCONOLACTONASE-RELATED"/>
    <property type="match status" value="1"/>
</dbReference>
<dbReference type="Pfam" id="PF10282">
    <property type="entry name" value="Lactonase"/>
    <property type="match status" value="1"/>
</dbReference>
<dbReference type="InterPro" id="IPR015943">
    <property type="entry name" value="WD40/YVTN_repeat-like_dom_sf"/>
</dbReference>
<name>A0A942TBU0_9BACI</name>
<dbReference type="SUPFAM" id="SSF51004">
    <property type="entry name" value="C-terminal (heme d1) domain of cytochrome cd1-nitrite reductase"/>
    <property type="match status" value="1"/>
</dbReference>
<reference evidence="2 3" key="1">
    <citation type="submission" date="2021-05" db="EMBL/GenBank/DDBJ databases">
        <title>Novel Bacillus species.</title>
        <authorList>
            <person name="Liu G."/>
        </authorList>
    </citation>
    <scope>NUCLEOTIDE SEQUENCE [LARGE SCALE GENOMIC DNA]</scope>
    <source>
        <strain evidence="3">FJAT-49780</strain>
    </source>
</reference>
<dbReference type="EMBL" id="JAGYPG010000001">
    <property type="protein sequence ID" value="MBS4194873.1"/>
    <property type="molecule type" value="Genomic_DNA"/>
</dbReference>
<dbReference type="InterPro" id="IPR011048">
    <property type="entry name" value="Haem_d1_sf"/>
</dbReference>
<keyword evidence="3" id="KW-1185">Reference proteome</keyword>
<protein>
    <submittedName>
        <fullName evidence="2">Lactonase family protein</fullName>
    </submittedName>
</protein>
<dbReference type="AlphaFoldDB" id="A0A942TBU0"/>
<comment type="similarity">
    <text evidence="1">Belongs to the cycloisomerase 2 family.</text>
</comment>
<dbReference type="Gene3D" id="2.130.10.10">
    <property type="entry name" value="YVTN repeat-like/Quinoprotein amine dehydrogenase"/>
    <property type="match status" value="1"/>
</dbReference>
<dbReference type="InterPro" id="IPR019405">
    <property type="entry name" value="Lactonase_7-beta_prop"/>
</dbReference>
<gene>
    <name evidence="2" type="ORF">KHA97_07260</name>
</gene>
<accession>A0A942TBU0</accession>
<organism evidence="2 3">
    <name type="scientific">Lederbergia citri</name>
    <dbReference type="NCBI Taxonomy" id="2833580"/>
    <lineage>
        <taxon>Bacteria</taxon>
        <taxon>Bacillati</taxon>
        <taxon>Bacillota</taxon>
        <taxon>Bacilli</taxon>
        <taxon>Bacillales</taxon>
        <taxon>Bacillaceae</taxon>
        <taxon>Lederbergia</taxon>
    </lineage>
</organism>
<sequence length="354" mass="39131">MKNNMMFIVGSYTNKNPTGINIFSFNENDGSATHIGSVDGIENPSFISIDEKNNYLFAVSETAMTDGKEGGQVFSYKVCKETGRLEYINAQPTNGGAPCHLSVDNSGNNLYVVNYSGGNICRFSVDEAGYIKPLDDLVQHSGKSIRPDRQEGPHPHSIILDATKEFAYVPDLGLDKIFIYKLDHKNRKFSAFKEINVHSGAGPRHLVIHPNLPYAYVINELDCTICVFKMEADTLTLHQTIPTLLESNLMEDSGADIHIAPNGKFLYASNRGDDSVTIFQIEQNEGSLTRVGNSSTYGKTPRNFTISPNGKYLLAANQNSDSIKIFDIDEETGLLSEPIHTIYVSEPVCIKFLE</sequence>
<evidence type="ECO:0000256" key="1">
    <source>
        <dbReference type="ARBA" id="ARBA00005564"/>
    </source>
</evidence>
<dbReference type="Proteomes" id="UP000681414">
    <property type="component" value="Unassembled WGS sequence"/>
</dbReference>
<dbReference type="InterPro" id="IPR050282">
    <property type="entry name" value="Cycloisomerase_2"/>
</dbReference>